<evidence type="ECO:0000313" key="2">
    <source>
        <dbReference type="Proteomes" id="UP000015241"/>
    </source>
</evidence>
<dbReference type="AlphaFoldDB" id="S8EEF9"/>
<reference evidence="1 2" key="1">
    <citation type="journal article" date="2012" name="Science">
        <title>The Paleozoic origin of enzymatic lignin decomposition reconstructed from 31 fungal genomes.</title>
        <authorList>
            <person name="Floudas D."/>
            <person name="Binder M."/>
            <person name="Riley R."/>
            <person name="Barry K."/>
            <person name="Blanchette R.A."/>
            <person name="Henrissat B."/>
            <person name="Martinez A.T."/>
            <person name="Otillar R."/>
            <person name="Spatafora J.W."/>
            <person name="Yadav J.S."/>
            <person name="Aerts A."/>
            <person name="Benoit I."/>
            <person name="Boyd A."/>
            <person name="Carlson A."/>
            <person name="Copeland A."/>
            <person name="Coutinho P.M."/>
            <person name="de Vries R.P."/>
            <person name="Ferreira P."/>
            <person name="Findley K."/>
            <person name="Foster B."/>
            <person name="Gaskell J."/>
            <person name="Glotzer D."/>
            <person name="Gorecki P."/>
            <person name="Heitman J."/>
            <person name="Hesse C."/>
            <person name="Hori C."/>
            <person name="Igarashi K."/>
            <person name="Jurgens J.A."/>
            <person name="Kallen N."/>
            <person name="Kersten P."/>
            <person name="Kohler A."/>
            <person name="Kuees U."/>
            <person name="Kumar T.K.A."/>
            <person name="Kuo A."/>
            <person name="LaButti K."/>
            <person name="Larrondo L.F."/>
            <person name="Lindquist E."/>
            <person name="Ling A."/>
            <person name="Lombard V."/>
            <person name="Lucas S."/>
            <person name="Lundell T."/>
            <person name="Martin R."/>
            <person name="McLaughlin D.J."/>
            <person name="Morgenstern I."/>
            <person name="Morin E."/>
            <person name="Murat C."/>
            <person name="Nagy L.G."/>
            <person name="Nolan M."/>
            <person name="Ohm R.A."/>
            <person name="Patyshakuliyeva A."/>
            <person name="Rokas A."/>
            <person name="Ruiz-Duenas F.J."/>
            <person name="Sabat G."/>
            <person name="Salamov A."/>
            <person name="Samejima M."/>
            <person name="Schmutz J."/>
            <person name="Slot J.C."/>
            <person name="St John F."/>
            <person name="Stenlid J."/>
            <person name="Sun H."/>
            <person name="Sun S."/>
            <person name="Syed K."/>
            <person name="Tsang A."/>
            <person name="Wiebenga A."/>
            <person name="Young D."/>
            <person name="Pisabarro A."/>
            <person name="Eastwood D.C."/>
            <person name="Martin F."/>
            <person name="Cullen D."/>
            <person name="Grigoriev I.V."/>
            <person name="Hibbett D.S."/>
        </authorList>
    </citation>
    <scope>NUCLEOTIDE SEQUENCE</scope>
    <source>
        <strain evidence="2">FP-58527</strain>
    </source>
</reference>
<dbReference type="Proteomes" id="UP000015241">
    <property type="component" value="Unassembled WGS sequence"/>
</dbReference>
<dbReference type="EMBL" id="KE504132">
    <property type="protein sequence ID" value="EPT02938.1"/>
    <property type="molecule type" value="Genomic_DNA"/>
</dbReference>
<protein>
    <submittedName>
        <fullName evidence="1">Uncharacterized protein</fullName>
    </submittedName>
</protein>
<dbReference type="InParanoid" id="S8EEF9"/>
<sequence length="65" mass="7572">MRLRLSWGWEALHRFLVLRPPEPVVLPLPFSLRLCKILLPLPLAHDRIPLAQAAMPIAWRLTHHP</sequence>
<keyword evidence="2" id="KW-1185">Reference proteome</keyword>
<feature type="non-terminal residue" evidence="1">
    <location>
        <position position="65"/>
    </location>
</feature>
<name>S8EEF9_FOMSC</name>
<gene>
    <name evidence="1" type="ORF">FOMPIDRAFT_1022585</name>
</gene>
<accession>S8EEF9</accession>
<organism evidence="1 2">
    <name type="scientific">Fomitopsis schrenkii</name>
    <name type="common">Brown rot fungus</name>
    <dbReference type="NCBI Taxonomy" id="2126942"/>
    <lineage>
        <taxon>Eukaryota</taxon>
        <taxon>Fungi</taxon>
        <taxon>Dikarya</taxon>
        <taxon>Basidiomycota</taxon>
        <taxon>Agaricomycotina</taxon>
        <taxon>Agaricomycetes</taxon>
        <taxon>Polyporales</taxon>
        <taxon>Fomitopsis</taxon>
    </lineage>
</organism>
<proteinExistence type="predicted"/>
<evidence type="ECO:0000313" key="1">
    <source>
        <dbReference type="EMBL" id="EPT02938.1"/>
    </source>
</evidence>
<dbReference type="HOGENOM" id="CLU_2873794_0_0_1"/>